<feature type="transmembrane region" description="Helical" evidence="6">
    <location>
        <begin position="436"/>
        <end position="455"/>
    </location>
</feature>
<dbReference type="InterPro" id="IPR020846">
    <property type="entry name" value="MFS_dom"/>
</dbReference>
<feature type="transmembrane region" description="Helical" evidence="6">
    <location>
        <begin position="500"/>
        <end position="521"/>
    </location>
</feature>
<dbReference type="InterPro" id="IPR036259">
    <property type="entry name" value="MFS_trans_sf"/>
</dbReference>
<evidence type="ECO:0000256" key="2">
    <source>
        <dbReference type="ARBA" id="ARBA00022692"/>
    </source>
</evidence>
<dbReference type="PANTHER" id="PTHR24064">
    <property type="entry name" value="SOLUTE CARRIER FAMILY 22 MEMBER"/>
    <property type="match status" value="1"/>
</dbReference>
<evidence type="ECO:0000313" key="9">
    <source>
        <dbReference type="Proteomes" id="UP001172155"/>
    </source>
</evidence>
<feature type="transmembrane region" description="Helical" evidence="6">
    <location>
        <begin position="158"/>
        <end position="181"/>
    </location>
</feature>
<keyword evidence="9" id="KW-1185">Reference proteome</keyword>
<dbReference type="PROSITE" id="PS50850">
    <property type="entry name" value="MFS"/>
    <property type="match status" value="1"/>
</dbReference>
<dbReference type="SUPFAM" id="SSF103473">
    <property type="entry name" value="MFS general substrate transporter"/>
    <property type="match status" value="1"/>
</dbReference>
<feature type="transmembrane region" description="Helical" evidence="6">
    <location>
        <begin position="467"/>
        <end position="488"/>
    </location>
</feature>
<dbReference type="Pfam" id="PF00083">
    <property type="entry name" value="Sugar_tr"/>
    <property type="match status" value="2"/>
</dbReference>
<proteinExistence type="predicted"/>
<evidence type="ECO:0000256" key="1">
    <source>
        <dbReference type="ARBA" id="ARBA00004141"/>
    </source>
</evidence>
<protein>
    <submittedName>
        <fullName evidence="8">Major facilitator superfamily domain-containing protein</fullName>
    </submittedName>
</protein>
<dbReference type="AlphaFoldDB" id="A0AA40F5N7"/>
<feature type="transmembrane region" description="Helical" evidence="6">
    <location>
        <begin position="528"/>
        <end position="546"/>
    </location>
</feature>
<dbReference type="Gene3D" id="1.20.1250.20">
    <property type="entry name" value="MFS general substrate transporter like domains"/>
    <property type="match status" value="1"/>
</dbReference>
<evidence type="ECO:0000256" key="3">
    <source>
        <dbReference type="ARBA" id="ARBA00022989"/>
    </source>
</evidence>
<keyword evidence="2 6" id="KW-0812">Transmembrane</keyword>
<comment type="caution">
    <text evidence="8">The sequence shown here is derived from an EMBL/GenBank/DDBJ whole genome shotgun (WGS) entry which is preliminary data.</text>
</comment>
<feature type="domain" description="Major facilitator superfamily (MFS) profile" evidence="7">
    <location>
        <begin position="114"/>
        <end position="550"/>
    </location>
</feature>
<evidence type="ECO:0000259" key="7">
    <source>
        <dbReference type="PROSITE" id="PS50850"/>
    </source>
</evidence>
<feature type="region of interest" description="Disordered" evidence="5">
    <location>
        <begin position="1"/>
        <end position="33"/>
    </location>
</feature>
<dbReference type="Proteomes" id="UP001172155">
    <property type="component" value="Unassembled WGS sequence"/>
</dbReference>
<feature type="transmembrane region" description="Helical" evidence="6">
    <location>
        <begin position="267"/>
        <end position="289"/>
    </location>
</feature>
<sequence length="675" mass="76250">MADFIRHHPHHDPSPGVIPVPHGPETGDEHEHYPLPPGGRGDLTTEHERAIFQYLTHPDDCYTEDGTYWADLPLRQRIAFVAKTEAEEARVEFNFVSQMFKKNPLSPLSYYFRNAVLPGAGLGLEGYVLFSIGNLEPLFAAAWPQCWSKTGTECSNNWIASVTYLEVIGIMVGQIGVGFIGDWIGRRWGLIQDAAIMFIGLLMITASWGLNLQGWVICYAWSLFFYGFGVGGEYPITATSSMENAVSSGKLSTKEDRLHRGRKVTMAFLMQGWGQLINQAVLMILLLAFHSGKGDPPYSTRSVQWTWRVSFALPAVGTLWLVYYRAYKMPHASRQLAAAKKKSNVTGYDAQSLKLTCSHFGGRLMATAGGWFCNDVFFYGNKLFQAQFIKVISPESHSVMTTWKWNLINVVVSLAGYYCASLLIDNKLYGRKMMQQVGFFMCFIMFVVPAFNFYYYTSPMNIKAFQAMYFLSSFFNQFGPNSVTFLVAGEVFPTPIRASAHGFSACIGKAGALLASVLYNYIDTQTKFYVVPWFGLAGMVMTWLWLPDTTGLDLKEQERRWAYIRAGRSDEYHGIAIHPAHLSFWERRMGVGNNYDPELDVKQKIDDMRAEWADKERSRRIKEVRGEDNAVDDIDDDEFNDHVHTYFRDTTHADILKPEESGQADPSSGSSSQKN</sequence>
<organism evidence="8 9">
    <name type="scientific">Schizothecium vesticola</name>
    <dbReference type="NCBI Taxonomy" id="314040"/>
    <lineage>
        <taxon>Eukaryota</taxon>
        <taxon>Fungi</taxon>
        <taxon>Dikarya</taxon>
        <taxon>Ascomycota</taxon>
        <taxon>Pezizomycotina</taxon>
        <taxon>Sordariomycetes</taxon>
        <taxon>Sordariomycetidae</taxon>
        <taxon>Sordariales</taxon>
        <taxon>Schizotheciaceae</taxon>
        <taxon>Schizothecium</taxon>
    </lineage>
</organism>
<feature type="transmembrane region" description="Helical" evidence="6">
    <location>
        <begin position="188"/>
        <end position="208"/>
    </location>
</feature>
<keyword evidence="3 6" id="KW-1133">Transmembrane helix</keyword>
<dbReference type="EMBL" id="JAUKUD010000002">
    <property type="protein sequence ID" value="KAK0751660.1"/>
    <property type="molecule type" value="Genomic_DNA"/>
</dbReference>
<keyword evidence="4 6" id="KW-0472">Membrane</keyword>
<evidence type="ECO:0000256" key="4">
    <source>
        <dbReference type="ARBA" id="ARBA00023136"/>
    </source>
</evidence>
<comment type="subcellular location">
    <subcellularLocation>
        <location evidence="1">Membrane</location>
        <topology evidence="1">Multi-pass membrane protein</topology>
    </subcellularLocation>
</comment>
<feature type="compositionally biased region" description="Basic and acidic residues" evidence="5">
    <location>
        <begin position="650"/>
        <end position="660"/>
    </location>
</feature>
<dbReference type="GO" id="GO:0016020">
    <property type="term" value="C:membrane"/>
    <property type="evidence" value="ECO:0007669"/>
    <property type="project" value="UniProtKB-SubCell"/>
</dbReference>
<evidence type="ECO:0000256" key="5">
    <source>
        <dbReference type="SAM" id="MobiDB-lite"/>
    </source>
</evidence>
<dbReference type="GO" id="GO:0022857">
    <property type="term" value="F:transmembrane transporter activity"/>
    <property type="evidence" value="ECO:0007669"/>
    <property type="project" value="InterPro"/>
</dbReference>
<name>A0AA40F5N7_9PEZI</name>
<feature type="region of interest" description="Disordered" evidence="5">
    <location>
        <begin position="650"/>
        <end position="675"/>
    </location>
</feature>
<dbReference type="InterPro" id="IPR005828">
    <property type="entry name" value="MFS_sugar_transport-like"/>
</dbReference>
<feature type="transmembrane region" description="Helical" evidence="6">
    <location>
        <begin position="405"/>
        <end position="424"/>
    </location>
</feature>
<gene>
    <name evidence="8" type="ORF">B0T18DRAFT_317697</name>
</gene>
<accession>A0AA40F5N7</accession>
<reference evidence="8" key="1">
    <citation type="submission" date="2023-06" db="EMBL/GenBank/DDBJ databases">
        <title>Genome-scale phylogeny and comparative genomics of the fungal order Sordariales.</title>
        <authorList>
            <consortium name="Lawrence Berkeley National Laboratory"/>
            <person name="Hensen N."/>
            <person name="Bonometti L."/>
            <person name="Westerberg I."/>
            <person name="Brannstrom I.O."/>
            <person name="Guillou S."/>
            <person name="Cros-Aarteil S."/>
            <person name="Calhoun S."/>
            <person name="Haridas S."/>
            <person name="Kuo A."/>
            <person name="Mondo S."/>
            <person name="Pangilinan J."/>
            <person name="Riley R."/>
            <person name="LaButti K."/>
            <person name="Andreopoulos B."/>
            <person name="Lipzen A."/>
            <person name="Chen C."/>
            <person name="Yanf M."/>
            <person name="Daum C."/>
            <person name="Ng V."/>
            <person name="Clum A."/>
            <person name="Steindorff A."/>
            <person name="Ohm R."/>
            <person name="Martin F."/>
            <person name="Silar P."/>
            <person name="Natvig D."/>
            <person name="Lalanne C."/>
            <person name="Gautier V."/>
            <person name="Ament-velasquez S.L."/>
            <person name="Kruys A."/>
            <person name="Hutchinson M.I."/>
            <person name="Powell A.J."/>
            <person name="Barry K."/>
            <person name="Miller A.N."/>
            <person name="Grigoriev I.V."/>
            <person name="Debuchy R."/>
            <person name="Gladieux P."/>
            <person name="Thoren M.H."/>
            <person name="Johannesson H."/>
        </authorList>
    </citation>
    <scope>NUCLEOTIDE SEQUENCE</scope>
    <source>
        <strain evidence="8">SMH3187-1</strain>
    </source>
</reference>
<evidence type="ECO:0000313" key="8">
    <source>
        <dbReference type="EMBL" id="KAK0751660.1"/>
    </source>
</evidence>
<evidence type="ECO:0000256" key="6">
    <source>
        <dbReference type="SAM" id="Phobius"/>
    </source>
</evidence>
<feature type="transmembrane region" description="Helical" evidence="6">
    <location>
        <begin position="305"/>
        <end position="324"/>
    </location>
</feature>